<dbReference type="GO" id="GO:0008270">
    <property type="term" value="F:zinc ion binding"/>
    <property type="evidence" value="ECO:0007669"/>
    <property type="project" value="InterPro"/>
</dbReference>
<dbReference type="InterPro" id="IPR024079">
    <property type="entry name" value="MetalloPept_cat_dom_sf"/>
</dbReference>
<gene>
    <name evidence="2" type="ORF">SAMN04490194_1165</name>
</gene>
<dbReference type="InterPro" id="IPR001506">
    <property type="entry name" value="Peptidase_M12A"/>
</dbReference>
<dbReference type="GO" id="GO:0004222">
    <property type="term" value="F:metalloendopeptidase activity"/>
    <property type="evidence" value="ECO:0007669"/>
    <property type="project" value="InterPro"/>
</dbReference>
<dbReference type="InterPro" id="IPR006026">
    <property type="entry name" value="Peptidase_Metallo"/>
</dbReference>
<dbReference type="AlphaFoldDB" id="A0A1H5GGB5"/>
<dbReference type="SMART" id="SM00235">
    <property type="entry name" value="ZnMc"/>
    <property type="match status" value="1"/>
</dbReference>
<sequence length="249" mass="28259">MNSFKPCQIPQPKNDADSYIAAINERPLNALNSQSNRPKRNIGAHTKYWATGRTLKIAMYDASDEVIEEVKAAASEWLPYVNLKFDFVTGDTGDIRIHINPPNGVNSSEIGTDALIDDIGGTDAERRAPSMFLNWKSGSQRFRYVVLHEFGHALGAMHAHQHPDSEIPWNVQNTYKHCAKKYGWNKADVDTNILPLPRSHQHAYEPYDGDSVMHYEIPREWTFGNWGQSESWAISNGDIIMMRKAYPKD</sequence>
<organism evidence="2 3">
    <name type="scientific">Pseudomonas migulae</name>
    <dbReference type="NCBI Taxonomy" id="78543"/>
    <lineage>
        <taxon>Bacteria</taxon>
        <taxon>Pseudomonadati</taxon>
        <taxon>Pseudomonadota</taxon>
        <taxon>Gammaproteobacteria</taxon>
        <taxon>Pseudomonadales</taxon>
        <taxon>Pseudomonadaceae</taxon>
        <taxon>Pseudomonas</taxon>
    </lineage>
</organism>
<reference evidence="2 3" key="1">
    <citation type="submission" date="2016-10" db="EMBL/GenBank/DDBJ databases">
        <authorList>
            <person name="de Groot N.N."/>
        </authorList>
    </citation>
    <scope>NUCLEOTIDE SEQUENCE [LARGE SCALE GENOMIC DNA]</scope>
    <source>
        <strain evidence="2 3">BS3662</strain>
    </source>
</reference>
<dbReference type="Gene3D" id="3.40.390.10">
    <property type="entry name" value="Collagenase (Catalytic Domain)"/>
    <property type="match status" value="1"/>
</dbReference>
<dbReference type="RefSeq" id="WP_159439519.1">
    <property type="nucleotide sequence ID" value="NZ_FNTY01000002.1"/>
</dbReference>
<proteinExistence type="predicted"/>
<dbReference type="GO" id="GO:0006508">
    <property type="term" value="P:proteolysis"/>
    <property type="evidence" value="ECO:0007669"/>
    <property type="project" value="InterPro"/>
</dbReference>
<accession>A0A1H5GGB5</accession>
<evidence type="ECO:0000313" key="2">
    <source>
        <dbReference type="EMBL" id="SEE14670.1"/>
    </source>
</evidence>
<evidence type="ECO:0000259" key="1">
    <source>
        <dbReference type="SMART" id="SM00235"/>
    </source>
</evidence>
<evidence type="ECO:0000313" key="3">
    <source>
        <dbReference type="Proteomes" id="UP000198985"/>
    </source>
</evidence>
<dbReference type="Proteomes" id="UP000198985">
    <property type="component" value="Unassembled WGS sequence"/>
</dbReference>
<protein>
    <submittedName>
        <fullName evidence="2">Astacin (Peptidase family M12A)</fullName>
    </submittedName>
</protein>
<feature type="domain" description="Peptidase metallopeptidase" evidence="1">
    <location>
        <begin position="44"/>
        <end position="184"/>
    </location>
</feature>
<name>A0A1H5GGB5_9PSED</name>
<dbReference type="Pfam" id="PF01400">
    <property type="entry name" value="Astacin"/>
    <property type="match status" value="1"/>
</dbReference>
<dbReference type="EMBL" id="FNTY01000002">
    <property type="protein sequence ID" value="SEE14670.1"/>
    <property type="molecule type" value="Genomic_DNA"/>
</dbReference>
<dbReference type="SUPFAM" id="SSF55486">
    <property type="entry name" value="Metalloproteases ('zincins'), catalytic domain"/>
    <property type="match status" value="1"/>
</dbReference>